<evidence type="ECO:0000256" key="4">
    <source>
        <dbReference type="ARBA" id="ARBA00022692"/>
    </source>
</evidence>
<dbReference type="PANTHER" id="PTHR43386">
    <property type="entry name" value="OLIGOPEPTIDE TRANSPORT SYSTEM PERMEASE PROTEIN APPC"/>
    <property type="match status" value="1"/>
</dbReference>
<keyword evidence="5 7" id="KW-1133">Transmembrane helix</keyword>
<feature type="transmembrane region" description="Helical" evidence="7">
    <location>
        <begin position="21"/>
        <end position="46"/>
    </location>
</feature>
<sequence>MTMKNRIKRWLDSDVGYSFRTSPTAIVAAIIAAICVFCAIFANWVAPHNPFDLTTLELSDARIPPVWSEDGSWKYILGTDDQGRDILSALMYGARISLIVGLASVALSVVVGVALGLLAGFKGGWIDSVLMRLCDVMLSFPAILVALLIAGVGRALFPNANESLAFGVLIISISLTGWVQYARTVRGSTMVERNKEYVQAARVTGVAPLRIMIKHVLPNVLGPVMVLATIQVATAIITEATLSFLGVGAPPTSPSLGTLIRVGNDYLFSGEWWITIFPGLMLVLIALSVNLLGDWLRDALNPRLR</sequence>
<feature type="transmembrane region" description="Helical" evidence="7">
    <location>
        <begin position="272"/>
        <end position="296"/>
    </location>
</feature>
<dbReference type="SUPFAM" id="SSF161098">
    <property type="entry name" value="MetI-like"/>
    <property type="match status" value="1"/>
</dbReference>
<dbReference type="InterPro" id="IPR050366">
    <property type="entry name" value="BP-dependent_transpt_permease"/>
</dbReference>
<keyword evidence="10" id="KW-1185">Reference proteome</keyword>
<feature type="transmembrane region" description="Helical" evidence="7">
    <location>
        <begin position="96"/>
        <end position="121"/>
    </location>
</feature>
<keyword evidence="6 7" id="KW-0472">Membrane</keyword>
<dbReference type="Proteomes" id="UP000562492">
    <property type="component" value="Unassembled WGS sequence"/>
</dbReference>
<evidence type="ECO:0000313" key="9">
    <source>
        <dbReference type="EMBL" id="MBB6577419.1"/>
    </source>
</evidence>
<evidence type="ECO:0000256" key="2">
    <source>
        <dbReference type="ARBA" id="ARBA00022448"/>
    </source>
</evidence>
<dbReference type="CDD" id="cd06261">
    <property type="entry name" value="TM_PBP2"/>
    <property type="match status" value="1"/>
</dbReference>
<feature type="transmembrane region" description="Helical" evidence="7">
    <location>
        <begin position="133"/>
        <end position="157"/>
    </location>
</feature>
<dbReference type="Pfam" id="PF00528">
    <property type="entry name" value="BPD_transp_1"/>
    <property type="match status" value="1"/>
</dbReference>
<gene>
    <name evidence="9" type="ORF">HNP33_001475</name>
</gene>
<keyword evidence="4 7" id="KW-0812">Transmembrane</keyword>
<dbReference type="PANTHER" id="PTHR43386:SF26">
    <property type="entry name" value="ABC TRANSPORTER PERMEASE PROTEIN"/>
    <property type="match status" value="1"/>
</dbReference>
<evidence type="ECO:0000256" key="7">
    <source>
        <dbReference type="RuleBase" id="RU363032"/>
    </source>
</evidence>
<evidence type="ECO:0000256" key="3">
    <source>
        <dbReference type="ARBA" id="ARBA00022475"/>
    </source>
</evidence>
<evidence type="ECO:0000256" key="5">
    <source>
        <dbReference type="ARBA" id="ARBA00022989"/>
    </source>
</evidence>
<dbReference type="Pfam" id="PF12911">
    <property type="entry name" value="OppC_N"/>
    <property type="match status" value="1"/>
</dbReference>
<evidence type="ECO:0000313" key="10">
    <source>
        <dbReference type="Proteomes" id="UP000562492"/>
    </source>
</evidence>
<accession>A0ABR6RED7</accession>
<evidence type="ECO:0000259" key="8">
    <source>
        <dbReference type="PROSITE" id="PS50928"/>
    </source>
</evidence>
<name>A0ABR6RED7_9BURK</name>
<feature type="transmembrane region" description="Helical" evidence="7">
    <location>
        <begin position="220"/>
        <end position="245"/>
    </location>
</feature>
<dbReference type="PROSITE" id="PS50928">
    <property type="entry name" value="ABC_TM1"/>
    <property type="match status" value="1"/>
</dbReference>
<comment type="caution">
    <text evidence="9">The sequence shown here is derived from an EMBL/GenBank/DDBJ whole genome shotgun (WGS) entry which is preliminary data.</text>
</comment>
<dbReference type="EMBL" id="JACHKZ010000007">
    <property type="protein sequence ID" value="MBB6577419.1"/>
    <property type="molecule type" value="Genomic_DNA"/>
</dbReference>
<reference evidence="9 10" key="1">
    <citation type="submission" date="2020-08" db="EMBL/GenBank/DDBJ databases">
        <title>Functional genomics of gut bacteria from endangered species of beetles.</title>
        <authorList>
            <person name="Carlos-Shanley C."/>
        </authorList>
    </citation>
    <scope>NUCLEOTIDE SEQUENCE [LARGE SCALE GENOMIC DNA]</scope>
    <source>
        <strain evidence="9 10">S00124</strain>
    </source>
</reference>
<proteinExistence type="inferred from homology"/>
<organism evidence="9 10">
    <name type="scientific">Comamonas odontotermitis</name>
    <dbReference type="NCBI Taxonomy" id="379895"/>
    <lineage>
        <taxon>Bacteria</taxon>
        <taxon>Pseudomonadati</taxon>
        <taxon>Pseudomonadota</taxon>
        <taxon>Betaproteobacteria</taxon>
        <taxon>Burkholderiales</taxon>
        <taxon>Comamonadaceae</taxon>
        <taxon>Comamonas</taxon>
    </lineage>
</organism>
<comment type="similarity">
    <text evidence="7">Belongs to the binding-protein-dependent transport system permease family.</text>
</comment>
<keyword evidence="3" id="KW-1003">Cell membrane</keyword>
<dbReference type="InterPro" id="IPR025966">
    <property type="entry name" value="OppC_N"/>
</dbReference>
<comment type="subcellular location">
    <subcellularLocation>
        <location evidence="1 7">Cell membrane</location>
        <topology evidence="1 7">Multi-pass membrane protein</topology>
    </subcellularLocation>
</comment>
<feature type="transmembrane region" description="Helical" evidence="7">
    <location>
        <begin position="163"/>
        <end position="181"/>
    </location>
</feature>
<evidence type="ECO:0000256" key="6">
    <source>
        <dbReference type="ARBA" id="ARBA00023136"/>
    </source>
</evidence>
<protein>
    <submittedName>
        <fullName evidence="9">Peptide/nickel transport system permease protein</fullName>
    </submittedName>
</protein>
<dbReference type="Gene3D" id="1.10.3720.10">
    <property type="entry name" value="MetI-like"/>
    <property type="match status" value="1"/>
</dbReference>
<dbReference type="InterPro" id="IPR000515">
    <property type="entry name" value="MetI-like"/>
</dbReference>
<evidence type="ECO:0000256" key="1">
    <source>
        <dbReference type="ARBA" id="ARBA00004651"/>
    </source>
</evidence>
<keyword evidence="2 7" id="KW-0813">Transport</keyword>
<feature type="domain" description="ABC transmembrane type-1" evidence="8">
    <location>
        <begin position="94"/>
        <end position="293"/>
    </location>
</feature>
<dbReference type="InterPro" id="IPR035906">
    <property type="entry name" value="MetI-like_sf"/>
</dbReference>